<evidence type="ECO:0000313" key="3">
    <source>
        <dbReference type="EMBL" id="ADN75763.1"/>
    </source>
</evidence>
<dbReference type="EMBL" id="CP002209">
    <property type="protein sequence ID" value="ADN75763.1"/>
    <property type="molecule type" value="Genomic_DNA"/>
</dbReference>
<dbReference type="HOGENOM" id="CLU_045097_0_0_6"/>
<sequence>MKRLSLISLALLTAMPAMANDSLIEALQDGKVNLDMRLRYENVSQDNALKDADGLTLRTRLTYATGDLHGFSALVEFEDSRVVAGIDDYNNAIGKNPDYSVIADPETTELDQAFLQYRNDAVKARLGRQVLTFDNHRFVGHVGWRQDRQTFDAASIVYTPLENLALNYAYITQRNRIFAEAKDVDAKDHLLNARYQTGIGALTGYAYLLEEDTDISNGLDTYGLRFAGSHVLDSLKLIYAAEYATQESDKAGVSFDADYTLVEGGIGWSGLTAKLGYEVLGSDDGQYGFATPLATLHKFNGWADQFLTTPKQGLVDLYASIGGPLLGGQWALVYHTYEADQATAGVDDLGEEWNVSYGRKFAKHYNAGIKYAGYSAGDVDAGKVDTDKVWVWAGVAF</sequence>
<dbReference type="RefSeq" id="WP_013345069.1">
    <property type="nucleotide sequence ID" value="NC_014541.1"/>
</dbReference>
<dbReference type="OrthoDB" id="9767539at2"/>
<evidence type="ECO:0000256" key="1">
    <source>
        <dbReference type="SAM" id="SignalP"/>
    </source>
</evidence>
<dbReference type="AlphaFoldDB" id="E1SPW8"/>
<dbReference type="Proteomes" id="UP000006683">
    <property type="component" value="Chromosome"/>
</dbReference>
<keyword evidence="1" id="KW-0732">Signal</keyword>
<dbReference type="eggNOG" id="ENOG502Z7YP">
    <property type="taxonomic scope" value="Bacteria"/>
</dbReference>
<keyword evidence="3" id="KW-0449">Lipoprotein</keyword>
<accession>E1SPW8</accession>
<evidence type="ECO:0000313" key="4">
    <source>
        <dbReference type="Proteomes" id="UP000006683"/>
    </source>
</evidence>
<protein>
    <submittedName>
        <fullName evidence="3">Putative lipoprotein</fullName>
    </submittedName>
</protein>
<dbReference type="InterPro" id="IPR025388">
    <property type="entry name" value="Alginate_export_dom"/>
</dbReference>
<feature type="signal peptide" evidence="1">
    <location>
        <begin position="1"/>
        <end position="19"/>
    </location>
</feature>
<dbReference type="Pfam" id="PF13372">
    <property type="entry name" value="Alginate_exp"/>
    <property type="match status" value="1"/>
</dbReference>
<keyword evidence="4" id="KW-1185">Reference proteome</keyword>
<evidence type="ECO:0000259" key="2">
    <source>
        <dbReference type="Pfam" id="PF13372"/>
    </source>
</evidence>
<feature type="domain" description="Alginate export" evidence="2">
    <location>
        <begin position="34"/>
        <end position="246"/>
    </location>
</feature>
<feature type="chain" id="PRO_5003151574" evidence="1">
    <location>
        <begin position="20"/>
        <end position="397"/>
    </location>
</feature>
<organism evidence="3 4">
    <name type="scientific">Ferrimonas balearica (strain DSM 9799 / CCM 4581 / KCTC 23876 / PAT)</name>
    <dbReference type="NCBI Taxonomy" id="550540"/>
    <lineage>
        <taxon>Bacteria</taxon>
        <taxon>Pseudomonadati</taxon>
        <taxon>Pseudomonadota</taxon>
        <taxon>Gammaproteobacteria</taxon>
        <taxon>Alteromonadales</taxon>
        <taxon>Ferrimonadaceae</taxon>
        <taxon>Ferrimonas</taxon>
    </lineage>
</organism>
<reference evidence="3 4" key="1">
    <citation type="journal article" date="2010" name="Stand. Genomic Sci.">
        <title>Complete genome sequence of Ferrimonas balearica type strain (PAT).</title>
        <authorList>
            <person name="Nolan M."/>
            <person name="Sikorski J."/>
            <person name="Davenport K."/>
            <person name="Lucas S."/>
            <person name="Glavina Del Rio T."/>
            <person name="Tice H."/>
            <person name="Cheng J."/>
            <person name="Goodwin L."/>
            <person name="Pitluck S."/>
            <person name="Liolios K."/>
            <person name="Ivanova N."/>
            <person name="Mavromatis K."/>
            <person name="Ovchinnikova G."/>
            <person name="Pati A."/>
            <person name="Chen A."/>
            <person name="Palaniappan K."/>
            <person name="Land M."/>
            <person name="Hauser L."/>
            <person name="Chang Y."/>
            <person name="Jeffries C."/>
            <person name="Tapia R."/>
            <person name="Brettin T."/>
            <person name="Detter J."/>
            <person name="Han C."/>
            <person name="Yasawong M."/>
            <person name="Rohde M."/>
            <person name="Tindall B."/>
            <person name="Goker M."/>
            <person name="Woyke T."/>
            <person name="Bristow J."/>
            <person name="Eisen J."/>
            <person name="Markowitz V."/>
            <person name="Hugenholtz P."/>
            <person name="Kyrpides N."/>
            <person name="Klenk H."/>
            <person name="Lapidus A."/>
        </authorList>
    </citation>
    <scope>NUCLEOTIDE SEQUENCE [LARGE SCALE GENOMIC DNA]</scope>
    <source>
        <strain evidence="4">DSM 9799 / CCM 4581 / KCTC 23876 / PAT</strain>
    </source>
</reference>
<dbReference type="KEGG" id="fbl:Fbal_1559"/>
<dbReference type="Gene3D" id="2.40.160.10">
    <property type="entry name" value="Porin"/>
    <property type="match status" value="1"/>
</dbReference>
<dbReference type="GeneID" id="67181774"/>
<dbReference type="InterPro" id="IPR023614">
    <property type="entry name" value="Porin_dom_sf"/>
</dbReference>
<dbReference type="STRING" id="550540.Fbal_1559"/>
<name>E1SPW8_FERBD</name>
<proteinExistence type="predicted"/>
<gene>
    <name evidence="3" type="ordered locus">Fbal_1559</name>
</gene>